<feature type="domain" description="Methyltransferase type 11" evidence="1">
    <location>
        <begin position="56"/>
        <end position="149"/>
    </location>
</feature>
<proteinExistence type="predicted"/>
<accession>A0A3N1CZN2</accession>
<dbReference type="InterPro" id="IPR029063">
    <property type="entry name" value="SAM-dependent_MTases_sf"/>
</dbReference>
<keyword evidence="2" id="KW-0808">Transferase</keyword>
<evidence type="ECO:0000313" key="2">
    <source>
        <dbReference type="EMBL" id="ROO86729.1"/>
    </source>
</evidence>
<dbReference type="CDD" id="cd02440">
    <property type="entry name" value="AdoMet_MTases"/>
    <property type="match status" value="1"/>
</dbReference>
<keyword evidence="2" id="KW-0489">Methyltransferase</keyword>
<dbReference type="GO" id="GO:0032259">
    <property type="term" value="P:methylation"/>
    <property type="evidence" value="ECO:0007669"/>
    <property type="project" value="UniProtKB-KW"/>
</dbReference>
<reference evidence="2 3" key="1">
    <citation type="submission" date="2018-11" db="EMBL/GenBank/DDBJ databases">
        <title>Sequencing the genomes of 1000 actinobacteria strains.</title>
        <authorList>
            <person name="Klenk H.-P."/>
        </authorList>
    </citation>
    <scope>NUCLEOTIDE SEQUENCE [LARGE SCALE GENOMIC DNA]</scope>
    <source>
        <strain evidence="2 3">DSM 44254</strain>
    </source>
</reference>
<dbReference type="GO" id="GO:0008757">
    <property type="term" value="F:S-adenosylmethionine-dependent methyltransferase activity"/>
    <property type="evidence" value="ECO:0007669"/>
    <property type="project" value="InterPro"/>
</dbReference>
<gene>
    <name evidence="2" type="ORF">EDD29_4307</name>
</gene>
<keyword evidence="3" id="KW-1185">Reference proteome</keyword>
<dbReference type="RefSeq" id="WP_123666104.1">
    <property type="nucleotide sequence ID" value="NZ_RJKE01000001.1"/>
</dbReference>
<sequence>MNGRRSDAPPRPDRADGPGTELEALLYDWHNTHRLSAQSADLAYWAGMTGGVDSLLVVGAGTGRVAVPLARHRARTVTALDLSAARLRRMPAVPGLTPVCGDMRAMPLRGGFGGAIVPYSTLQLLRTGHDRGRALAEAARVLDPGAPLYLDVSGSFDTRTAADWRIALSAPCPEVGETVVEWERCGVLPDHVLLEKSFRTEDGAVLLAVEERWAFLRVLDLDAELDRAGFDVTGVDHGYGADRSPHRRIYHARRRP</sequence>
<evidence type="ECO:0000259" key="1">
    <source>
        <dbReference type="Pfam" id="PF08241"/>
    </source>
</evidence>
<evidence type="ECO:0000313" key="3">
    <source>
        <dbReference type="Proteomes" id="UP000272400"/>
    </source>
</evidence>
<dbReference type="OrthoDB" id="3172472at2"/>
<name>A0A3N1CZN2_9ACTN</name>
<dbReference type="Pfam" id="PF08241">
    <property type="entry name" value="Methyltransf_11"/>
    <property type="match status" value="1"/>
</dbReference>
<protein>
    <submittedName>
        <fullName evidence="2">Methyltransferase family protein</fullName>
    </submittedName>
</protein>
<comment type="caution">
    <text evidence="2">The sequence shown here is derived from an EMBL/GenBank/DDBJ whole genome shotgun (WGS) entry which is preliminary data.</text>
</comment>
<dbReference type="AlphaFoldDB" id="A0A3N1CZN2"/>
<dbReference type="Gene3D" id="3.40.50.150">
    <property type="entry name" value="Vaccinia Virus protein VP39"/>
    <property type="match status" value="1"/>
</dbReference>
<dbReference type="InterPro" id="IPR013216">
    <property type="entry name" value="Methyltransf_11"/>
</dbReference>
<organism evidence="2 3">
    <name type="scientific">Actinocorallia herbida</name>
    <dbReference type="NCBI Taxonomy" id="58109"/>
    <lineage>
        <taxon>Bacteria</taxon>
        <taxon>Bacillati</taxon>
        <taxon>Actinomycetota</taxon>
        <taxon>Actinomycetes</taxon>
        <taxon>Streptosporangiales</taxon>
        <taxon>Thermomonosporaceae</taxon>
        <taxon>Actinocorallia</taxon>
    </lineage>
</organism>
<dbReference type="Proteomes" id="UP000272400">
    <property type="component" value="Unassembled WGS sequence"/>
</dbReference>
<dbReference type="EMBL" id="RJKE01000001">
    <property type="protein sequence ID" value="ROO86729.1"/>
    <property type="molecule type" value="Genomic_DNA"/>
</dbReference>
<dbReference type="SUPFAM" id="SSF53335">
    <property type="entry name" value="S-adenosyl-L-methionine-dependent methyltransferases"/>
    <property type="match status" value="1"/>
</dbReference>